<dbReference type="AlphaFoldDB" id="A0A9Q0YR73"/>
<evidence type="ECO:0000256" key="1">
    <source>
        <dbReference type="SAM" id="MobiDB-lite"/>
    </source>
</evidence>
<dbReference type="PROSITE" id="PS50017">
    <property type="entry name" value="DEATH_DOMAIN"/>
    <property type="match status" value="1"/>
</dbReference>
<feature type="compositionally biased region" description="Basic and acidic residues" evidence="1">
    <location>
        <begin position="398"/>
        <end position="413"/>
    </location>
</feature>
<feature type="compositionally biased region" description="Basic and acidic residues" evidence="1">
    <location>
        <begin position="655"/>
        <end position="674"/>
    </location>
</feature>
<feature type="region of interest" description="Disordered" evidence="1">
    <location>
        <begin position="94"/>
        <end position="114"/>
    </location>
</feature>
<dbReference type="Proteomes" id="UP001152320">
    <property type="component" value="Chromosome 17"/>
</dbReference>
<feature type="compositionally biased region" description="Basic and acidic residues" evidence="1">
    <location>
        <begin position="513"/>
        <end position="525"/>
    </location>
</feature>
<comment type="caution">
    <text evidence="3">The sequence shown here is derived from an EMBL/GenBank/DDBJ whole genome shotgun (WGS) entry which is preliminary data.</text>
</comment>
<feature type="compositionally biased region" description="Basic and acidic residues" evidence="1">
    <location>
        <begin position="325"/>
        <end position="334"/>
    </location>
</feature>
<feature type="compositionally biased region" description="Polar residues" evidence="1">
    <location>
        <begin position="907"/>
        <end position="921"/>
    </location>
</feature>
<dbReference type="EMBL" id="JAIZAY010000017">
    <property type="protein sequence ID" value="KAJ8026010.1"/>
    <property type="molecule type" value="Genomic_DNA"/>
</dbReference>
<feature type="compositionally biased region" description="Basic and acidic residues" evidence="1">
    <location>
        <begin position="722"/>
        <end position="737"/>
    </location>
</feature>
<feature type="compositionally biased region" description="Basic and acidic residues" evidence="1">
    <location>
        <begin position="420"/>
        <end position="431"/>
    </location>
</feature>
<proteinExistence type="predicted"/>
<dbReference type="InterPro" id="IPR000488">
    <property type="entry name" value="Death_dom"/>
</dbReference>
<dbReference type="SMART" id="SM00005">
    <property type="entry name" value="DEATH"/>
    <property type="match status" value="1"/>
</dbReference>
<feature type="compositionally biased region" description="Polar residues" evidence="1">
    <location>
        <begin position="562"/>
        <end position="571"/>
    </location>
</feature>
<dbReference type="Pfam" id="PF00531">
    <property type="entry name" value="Death"/>
    <property type="match status" value="1"/>
</dbReference>
<accession>A0A9Q0YR73</accession>
<feature type="compositionally biased region" description="Basic and acidic residues" evidence="1">
    <location>
        <begin position="483"/>
        <end position="502"/>
    </location>
</feature>
<feature type="region of interest" description="Disordered" evidence="1">
    <location>
        <begin position="314"/>
        <end position="369"/>
    </location>
</feature>
<dbReference type="GO" id="GO:0007165">
    <property type="term" value="P:signal transduction"/>
    <property type="evidence" value="ECO:0007669"/>
    <property type="project" value="InterPro"/>
</dbReference>
<dbReference type="SUPFAM" id="SSF47986">
    <property type="entry name" value="DEATH domain"/>
    <property type="match status" value="1"/>
</dbReference>
<feature type="compositionally biased region" description="Basic and acidic residues" evidence="1">
    <location>
        <begin position="868"/>
        <end position="890"/>
    </location>
</feature>
<dbReference type="InterPro" id="IPR011029">
    <property type="entry name" value="DEATH-like_dom_sf"/>
</dbReference>
<feature type="compositionally biased region" description="Basic and acidic residues" evidence="1">
    <location>
        <begin position="533"/>
        <end position="546"/>
    </location>
</feature>
<dbReference type="OrthoDB" id="10037120at2759"/>
<feature type="region of interest" description="Disordered" evidence="1">
    <location>
        <begin position="655"/>
        <end position="737"/>
    </location>
</feature>
<protein>
    <recommendedName>
        <fullName evidence="2">Death domain-containing protein</fullName>
    </recommendedName>
</protein>
<keyword evidence="4" id="KW-1185">Reference proteome</keyword>
<feature type="compositionally biased region" description="Polar residues" evidence="1">
    <location>
        <begin position="347"/>
        <end position="366"/>
    </location>
</feature>
<evidence type="ECO:0000313" key="3">
    <source>
        <dbReference type="EMBL" id="KAJ8026010.1"/>
    </source>
</evidence>
<feature type="compositionally biased region" description="Basic and acidic residues" evidence="1">
    <location>
        <begin position="925"/>
        <end position="934"/>
    </location>
</feature>
<feature type="domain" description="Death" evidence="2">
    <location>
        <begin position="180"/>
        <end position="245"/>
    </location>
</feature>
<name>A0A9Q0YR73_HOLLE</name>
<sequence length="961" mass="107477">MDELDRRRRRRLLEIAPRFVNDVPAVQLMDELTCITSPSTREQIRNRERLDSRADANRLLCSSLTGRTGWYDQLLTGLDAVDCEEIANMMKTDSEGNSLLSDRPSSSPTLSAVNSRRVVNSLPADAPHWNQRQNVRATPPSVPGERQHISRNTTVIHFPIGVKKALSVLDLPNEGGLSNNWETLAGFLDVTWEESNWLERCPNPTSRIINAWYEKHPDHATLGNLLQMLEEMNRPDIISEIRKVIGWEEGGVPDESDSSVYRPVHDPDQIYRSLEKRPQYNNNLFAGERTGFNMENPTRSLPLDLKDQRQQLEKFQTESVLEGSSFRDGKELSKKMNNQPLDPPGTSAMSSSLLDKSQKGHTNNQDFPGKKVVDLSKEIQGAPPQDRLHPGYDFGKKGLHEGKVKGKKSEFTDKSVPSDWPKKGERMERSNLSHPMNQTGELFGNEPQGGLVRRKPMNDFSRSNEAGNGKLLEKPSQIPSPEETSRVNVESRKDMLDNRPKTPESGTKSKTTHKGEVSVLDKVRQAENGQNDLEMKSPECQPDERTLNPNMMTADSRRGTESKNYTLSQKKQMYHRRKQILKELNLPSQMASVPAENSFGDTPVQHDMSDSPAHTLRSFESLKISASDILESPEESLNDGEPAKLTTVVKDSCNKEKLEDGDRKEINCSPRLEEGISPVATKMVNKSPPANASQRMPQESKKDAGEETCNGQGRQKLGSDCQADKPKVKMEQGKDDGKGRVEMEHYHKGFHGESQGIHGESQGIHVESQGFHGDNKDRRNVEDRAEAMGGCNVKSNSSKENVLITHDFTYVFDGSHTEMGQGMTRPTVFTVADQGINNLDQHGELELGSASKNHQLISKDFTMLKRKPLEDRDEVKDDNLVEKEEQIQQRDEEEEKVGGSDGAHSLPSVNQSQEMGETSATPKPLRSEEPERSEVSALTTLVTGMASSVFRSFFGNNQSSS</sequence>
<feature type="region of interest" description="Disordered" evidence="1">
    <location>
        <begin position="398"/>
        <end position="616"/>
    </location>
</feature>
<feature type="region of interest" description="Disordered" evidence="1">
    <location>
        <begin position="868"/>
        <end position="939"/>
    </location>
</feature>
<organism evidence="3 4">
    <name type="scientific">Holothuria leucospilota</name>
    <name type="common">Black long sea cucumber</name>
    <name type="synonym">Mertensiothuria leucospilota</name>
    <dbReference type="NCBI Taxonomy" id="206669"/>
    <lineage>
        <taxon>Eukaryota</taxon>
        <taxon>Metazoa</taxon>
        <taxon>Echinodermata</taxon>
        <taxon>Eleutherozoa</taxon>
        <taxon>Echinozoa</taxon>
        <taxon>Holothuroidea</taxon>
        <taxon>Aspidochirotacea</taxon>
        <taxon>Aspidochirotida</taxon>
        <taxon>Holothuriidae</taxon>
        <taxon>Holothuria</taxon>
    </lineage>
</organism>
<evidence type="ECO:0000313" key="4">
    <source>
        <dbReference type="Proteomes" id="UP001152320"/>
    </source>
</evidence>
<feature type="compositionally biased region" description="Polar residues" evidence="1">
    <location>
        <begin position="95"/>
        <end position="114"/>
    </location>
</feature>
<reference evidence="3" key="1">
    <citation type="submission" date="2021-10" db="EMBL/GenBank/DDBJ databases">
        <title>Tropical sea cucumber genome reveals ecological adaptation and Cuvierian tubules defense mechanism.</title>
        <authorList>
            <person name="Chen T."/>
        </authorList>
    </citation>
    <scope>NUCLEOTIDE SEQUENCE</scope>
    <source>
        <strain evidence="3">Nanhai2018</strain>
        <tissue evidence="3">Muscle</tissue>
    </source>
</reference>
<feature type="compositionally biased region" description="Polar residues" evidence="1">
    <location>
        <begin position="688"/>
        <end position="697"/>
    </location>
</feature>
<dbReference type="Gene3D" id="1.10.533.10">
    <property type="entry name" value="Death Domain, Fas"/>
    <property type="match status" value="2"/>
</dbReference>
<evidence type="ECO:0000259" key="2">
    <source>
        <dbReference type="PROSITE" id="PS50017"/>
    </source>
</evidence>
<gene>
    <name evidence="3" type="ORF">HOLleu_33735</name>
</gene>